<feature type="region of interest" description="Disordered" evidence="1">
    <location>
        <begin position="185"/>
        <end position="208"/>
    </location>
</feature>
<evidence type="ECO:0000313" key="2">
    <source>
        <dbReference type="EMBL" id="VUC37933.1"/>
    </source>
</evidence>
<organism evidence="2 3">
    <name type="scientific">Bionectria ochroleuca</name>
    <name type="common">Gliocladium roseum</name>
    <dbReference type="NCBI Taxonomy" id="29856"/>
    <lineage>
        <taxon>Eukaryota</taxon>
        <taxon>Fungi</taxon>
        <taxon>Dikarya</taxon>
        <taxon>Ascomycota</taxon>
        <taxon>Pezizomycotina</taxon>
        <taxon>Sordariomycetes</taxon>
        <taxon>Hypocreomycetidae</taxon>
        <taxon>Hypocreales</taxon>
        <taxon>Bionectriaceae</taxon>
        <taxon>Clonostachys</taxon>
    </lineage>
</organism>
<evidence type="ECO:0000313" key="3">
    <source>
        <dbReference type="Proteomes" id="UP000766486"/>
    </source>
</evidence>
<dbReference type="Proteomes" id="UP000766486">
    <property type="component" value="Unassembled WGS sequence"/>
</dbReference>
<keyword evidence="3" id="KW-1185">Reference proteome</keyword>
<evidence type="ECO:0000256" key="1">
    <source>
        <dbReference type="SAM" id="MobiDB-lite"/>
    </source>
</evidence>
<name>A0ABY6V5R8_BIOOC</name>
<reference evidence="2 3" key="1">
    <citation type="submission" date="2019-06" db="EMBL/GenBank/DDBJ databases">
        <authorList>
            <person name="Broberg M."/>
        </authorList>
    </citation>
    <scope>NUCLEOTIDE SEQUENCE [LARGE SCALE GENOMIC DNA]</scope>
</reference>
<accession>A0ABY6V5R8</accession>
<proteinExistence type="predicted"/>
<protein>
    <submittedName>
        <fullName evidence="2">Uncharacterized protein</fullName>
    </submittedName>
</protein>
<feature type="region of interest" description="Disordered" evidence="1">
    <location>
        <begin position="1"/>
        <end position="31"/>
    </location>
</feature>
<dbReference type="EMBL" id="CABFNS010001078">
    <property type="protein sequence ID" value="VUC37933.1"/>
    <property type="molecule type" value="Genomic_DNA"/>
</dbReference>
<comment type="caution">
    <text evidence="2">The sequence shown here is derived from an EMBL/GenBank/DDBJ whole genome shotgun (WGS) entry which is preliminary data.</text>
</comment>
<sequence length="208" mass="22639">MSNPGRRPLPKDTPAPASAPTIAPPPYSPRQGVNRVLLTGRGALLNEWAQRLGLDPNSRAVARDVSTEVMNENETIDDDEPCAPLVLRINTSITINSSNNLICLTETPSSQANVIAESVTSAIRKYSAGNCGFPMIDGNGNPRPVRLEVDAGLVVEGQGNVVGKESVIMDALRLRDQEREQRELCLRRPRAEDEEGESSTDAKRRRSE</sequence>
<gene>
    <name evidence="2" type="ORF">CLO192961_LOCUS488569</name>
</gene>